<dbReference type="PANTHER" id="PTHR47582:SF1">
    <property type="entry name" value="P450, PUTATIVE (EUROFUNG)-RELATED"/>
    <property type="match status" value="1"/>
</dbReference>
<dbReference type="PANTHER" id="PTHR47582">
    <property type="entry name" value="P450, PUTATIVE (EUROFUNG)-RELATED"/>
    <property type="match status" value="1"/>
</dbReference>
<organism evidence="7 8">
    <name type="scientific">Aulographum hederae CBS 113979</name>
    <dbReference type="NCBI Taxonomy" id="1176131"/>
    <lineage>
        <taxon>Eukaryota</taxon>
        <taxon>Fungi</taxon>
        <taxon>Dikarya</taxon>
        <taxon>Ascomycota</taxon>
        <taxon>Pezizomycotina</taxon>
        <taxon>Dothideomycetes</taxon>
        <taxon>Pleosporomycetidae</taxon>
        <taxon>Aulographales</taxon>
        <taxon>Aulographaceae</taxon>
    </lineage>
</organism>
<feature type="compositionally biased region" description="Basic and acidic residues" evidence="6">
    <location>
        <begin position="452"/>
        <end position="461"/>
    </location>
</feature>
<proteinExistence type="inferred from homology"/>
<evidence type="ECO:0000256" key="6">
    <source>
        <dbReference type="SAM" id="MobiDB-lite"/>
    </source>
</evidence>
<dbReference type="GO" id="GO:0016705">
    <property type="term" value="F:oxidoreductase activity, acting on paired donors, with incorporation or reduction of molecular oxygen"/>
    <property type="evidence" value="ECO:0007669"/>
    <property type="project" value="InterPro"/>
</dbReference>
<protein>
    <submittedName>
        <fullName evidence="7">Cytochrome P450</fullName>
    </submittedName>
</protein>
<comment type="similarity">
    <text evidence="2">Belongs to the cytochrome P450 family.</text>
</comment>
<dbReference type="GO" id="GO:0005506">
    <property type="term" value="F:iron ion binding"/>
    <property type="evidence" value="ECO:0007669"/>
    <property type="project" value="InterPro"/>
</dbReference>
<feature type="region of interest" description="Disordered" evidence="6">
    <location>
        <begin position="444"/>
        <end position="463"/>
    </location>
</feature>
<keyword evidence="4 5" id="KW-0408">Iron</keyword>
<dbReference type="OrthoDB" id="3366823at2759"/>
<dbReference type="InterPro" id="IPR053007">
    <property type="entry name" value="CYP450_monoxygenase_sec-met"/>
</dbReference>
<dbReference type="PRINTS" id="PR00465">
    <property type="entry name" value="EP450IV"/>
</dbReference>
<dbReference type="Gene3D" id="1.10.630.10">
    <property type="entry name" value="Cytochrome P450"/>
    <property type="match status" value="1"/>
</dbReference>
<evidence type="ECO:0000256" key="3">
    <source>
        <dbReference type="ARBA" id="ARBA00022723"/>
    </source>
</evidence>
<evidence type="ECO:0000256" key="5">
    <source>
        <dbReference type="PIRSR" id="PIRSR602403-1"/>
    </source>
</evidence>
<dbReference type="InterPro" id="IPR002403">
    <property type="entry name" value="Cyt_P450_E_grp-IV"/>
</dbReference>
<dbReference type="Pfam" id="PF00067">
    <property type="entry name" value="p450"/>
    <property type="match status" value="1"/>
</dbReference>
<sequence length="550" mass="61213">MANPDAELELPGAHHLLSNVNSTTKIVLLLSVFVTAYLVHHLTKIDHDPREPPLIRPKIPWIGHILGVIWRGTTYMQELGDKHGYQAYTLPMLSSRAYIVSSAPLAAAVQKSSRVLSFNPLIIEITIRMMGFSRSSSTMQALKKGDDGGKEQDYGMMKEMHIHTHATLGPGPNLEDLGNRQMEQFGKHFDLLAEGQELDFFSWVREMMTLSNTFTLYGPKNPYGTDPTLIDAFWDFEAGVPLCIINVFPSITARKAVKGREKVAKAMYDYYKQGHHKEASAWIQGRIKLNLGHGLTEWEAMKLEVATTFGILGNAVSSSFWLLAYIYSSPTLLAEIRAEVDPVVSTEESADGTTNVISVTKVRERCPLLHSCMREILRLHAPMTSARWVQQDTTLDDTYLLRAGSVVQIAGGVLHADTRVWGHDAAIFNPRRFLHNVNGTFQVAPSTSENGTSEKEKEKGSQVHPAAFRAFGGGYVLCPGRHFAATEMMGFVAAMVARFDIEGLDGKTMVRPEPVKSDFPIVVLKPERDVGVRVKRRSGTEKGGKWRYFV</sequence>
<evidence type="ECO:0000256" key="1">
    <source>
        <dbReference type="ARBA" id="ARBA00001971"/>
    </source>
</evidence>
<reference evidence="7" key="1">
    <citation type="journal article" date="2020" name="Stud. Mycol.">
        <title>101 Dothideomycetes genomes: a test case for predicting lifestyles and emergence of pathogens.</title>
        <authorList>
            <person name="Haridas S."/>
            <person name="Albert R."/>
            <person name="Binder M."/>
            <person name="Bloem J."/>
            <person name="Labutti K."/>
            <person name="Salamov A."/>
            <person name="Andreopoulos B."/>
            <person name="Baker S."/>
            <person name="Barry K."/>
            <person name="Bills G."/>
            <person name="Bluhm B."/>
            <person name="Cannon C."/>
            <person name="Castanera R."/>
            <person name="Culley D."/>
            <person name="Daum C."/>
            <person name="Ezra D."/>
            <person name="Gonzalez J."/>
            <person name="Henrissat B."/>
            <person name="Kuo A."/>
            <person name="Liang C."/>
            <person name="Lipzen A."/>
            <person name="Lutzoni F."/>
            <person name="Magnuson J."/>
            <person name="Mondo S."/>
            <person name="Nolan M."/>
            <person name="Ohm R."/>
            <person name="Pangilinan J."/>
            <person name="Park H.-J."/>
            <person name="Ramirez L."/>
            <person name="Alfaro M."/>
            <person name="Sun H."/>
            <person name="Tritt A."/>
            <person name="Yoshinaga Y."/>
            <person name="Zwiers L.-H."/>
            <person name="Turgeon B."/>
            <person name="Goodwin S."/>
            <person name="Spatafora J."/>
            <person name="Crous P."/>
            <person name="Grigoriev I."/>
        </authorList>
    </citation>
    <scope>NUCLEOTIDE SEQUENCE</scope>
    <source>
        <strain evidence="7">CBS 113979</strain>
    </source>
</reference>
<dbReference type="GO" id="GO:0004497">
    <property type="term" value="F:monooxygenase activity"/>
    <property type="evidence" value="ECO:0007669"/>
    <property type="project" value="InterPro"/>
</dbReference>
<keyword evidence="3 5" id="KW-0479">Metal-binding</keyword>
<feature type="binding site" description="axial binding residue" evidence="5">
    <location>
        <position position="478"/>
    </location>
    <ligand>
        <name>heme</name>
        <dbReference type="ChEBI" id="CHEBI:30413"/>
    </ligand>
    <ligandPart>
        <name>Fe</name>
        <dbReference type="ChEBI" id="CHEBI:18248"/>
    </ligandPart>
</feature>
<keyword evidence="8" id="KW-1185">Reference proteome</keyword>
<name>A0A6G1HDQ0_9PEZI</name>
<gene>
    <name evidence="7" type="ORF">K402DRAFT_450312</name>
</gene>
<evidence type="ECO:0000256" key="2">
    <source>
        <dbReference type="ARBA" id="ARBA00010617"/>
    </source>
</evidence>
<dbReference type="AlphaFoldDB" id="A0A6G1HDQ0"/>
<accession>A0A6G1HDQ0</accession>
<dbReference type="GO" id="GO:0020037">
    <property type="term" value="F:heme binding"/>
    <property type="evidence" value="ECO:0007669"/>
    <property type="project" value="InterPro"/>
</dbReference>
<dbReference type="CDD" id="cd11040">
    <property type="entry name" value="CYP7_CYP8-like"/>
    <property type="match status" value="1"/>
</dbReference>
<evidence type="ECO:0000256" key="4">
    <source>
        <dbReference type="ARBA" id="ARBA00023004"/>
    </source>
</evidence>
<dbReference type="EMBL" id="ML977139">
    <property type="protein sequence ID" value="KAF1991366.1"/>
    <property type="molecule type" value="Genomic_DNA"/>
</dbReference>
<keyword evidence="5" id="KW-0349">Heme</keyword>
<dbReference type="Proteomes" id="UP000800041">
    <property type="component" value="Unassembled WGS sequence"/>
</dbReference>
<dbReference type="InterPro" id="IPR036396">
    <property type="entry name" value="Cyt_P450_sf"/>
</dbReference>
<comment type="cofactor">
    <cofactor evidence="1 5">
        <name>heme</name>
        <dbReference type="ChEBI" id="CHEBI:30413"/>
    </cofactor>
</comment>
<dbReference type="InterPro" id="IPR001128">
    <property type="entry name" value="Cyt_P450"/>
</dbReference>
<evidence type="ECO:0000313" key="7">
    <source>
        <dbReference type="EMBL" id="KAF1991366.1"/>
    </source>
</evidence>
<dbReference type="SUPFAM" id="SSF48264">
    <property type="entry name" value="Cytochrome P450"/>
    <property type="match status" value="1"/>
</dbReference>
<evidence type="ECO:0000313" key="8">
    <source>
        <dbReference type="Proteomes" id="UP000800041"/>
    </source>
</evidence>